<sequence>MLDFVIDRHISHIFTFSGIYFLNFVSAMSPKKPNTKKSNTKNFLIKTFNFAKKFTKLLKIHLKLNNRCLKHCI</sequence>
<name>A0A3M7Q5G6_BRAPC</name>
<evidence type="ECO:0000313" key="2">
    <source>
        <dbReference type="EMBL" id="RNA06499.1"/>
    </source>
</evidence>
<keyword evidence="1" id="KW-1133">Transmembrane helix</keyword>
<evidence type="ECO:0000313" key="3">
    <source>
        <dbReference type="Proteomes" id="UP000276133"/>
    </source>
</evidence>
<comment type="caution">
    <text evidence="2">The sequence shown here is derived from an EMBL/GenBank/DDBJ whole genome shotgun (WGS) entry which is preliminary data.</text>
</comment>
<proteinExistence type="predicted"/>
<organism evidence="2 3">
    <name type="scientific">Brachionus plicatilis</name>
    <name type="common">Marine rotifer</name>
    <name type="synonym">Brachionus muelleri</name>
    <dbReference type="NCBI Taxonomy" id="10195"/>
    <lineage>
        <taxon>Eukaryota</taxon>
        <taxon>Metazoa</taxon>
        <taxon>Spiralia</taxon>
        <taxon>Gnathifera</taxon>
        <taxon>Rotifera</taxon>
        <taxon>Eurotatoria</taxon>
        <taxon>Monogononta</taxon>
        <taxon>Pseudotrocha</taxon>
        <taxon>Ploima</taxon>
        <taxon>Brachionidae</taxon>
        <taxon>Brachionus</taxon>
    </lineage>
</organism>
<keyword evidence="1" id="KW-0812">Transmembrane</keyword>
<evidence type="ECO:0000256" key="1">
    <source>
        <dbReference type="SAM" id="Phobius"/>
    </source>
</evidence>
<gene>
    <name evidence="2" type="ORF">BpHYR1_030475</name>
</gene>
<protein>
    <submittedName>
        <fullName evidence="2">Uncharacterized protein</fullName>
    </submittedName>
</protein>
<accession>A0A3M7Q5G6</accession>
<feature type="transmembrane region" description="Helical" evidence="1">
    <location>
        <begin position="12"/>
        <end position="29"/>
    </location>
</feature>
<reference evidence="2 3" key="1">
    <citation type="journal article" date="2018" name="Sci. Rep.">
        <title>Genomic signatures of local adaptation to the degree of environmental predictability in rotifers.</title>
        <authorList>
            <person name="Franch-Gras L."/>
            <person name="Hahn C."/>
            <person name="Garcia-Roger E.M."/>
            <person name="Carmona M.J."/>
            <person name="Serra M."/>
            <person name="Gomez A."/>
        </authorList>
    </citation>
    <scope>NUCLEOTIDE SEQUENCE [LARGE SCALE GENOMIC DNA]</scope>
    <source>
        <strain evidence="2">HYR1</strain>
    </source>
</reference>
<keyword evidence="3" id="KW-1185">Reference proteome</keyword>
<dbReference type="EMBL" id="REGN01007370">
    <property type="protein sequence ID" value="RNA06499.1"/>
    <property type="molecule type" value="Genomic_DNA"/>
</dbReference>
<dbReference type="Proteomes" id="UP000276133">
    <property type="component" value="Unassembled WGS sequence"/>
</dbReference>
<keyword evidence="1" id="KW-0472">Membrane</keyword>
<dbReference type="AlphaFoldDB" id="A0A3M7Q5G6"/>